<dbReference type="PANTHER" id="PTHR43712:SF2">
    <property type="entry name" value="O-METHYLTRANSFERASE CICE"/>
    <property type="match status" value="1"/>
</dbReference>
<evidence type="ECO:0000256" key="3">
    <source>
        <dbReference type="ARBA" id="ARBA00022691"/>
    </source>
</evidence>
<reference evidence="6 7" key="1">
    <citation type="submission" date="2017-04" db="EMBL/GenBank/DDBJ databases">
        <title>Draft genome sequence of Tuber borchii Vittad., a whitish edible truffle.</title>
        <authorList>
            <consortium name="DOE Joint Genome Institute"/>
            <person name="Murat C."/>
            <person name="Kuo A."/>
            <person name="Barry K.W."/>
            <person name="Clum A."/>
            <person name="Dockter R.B."/>
            <person name="Fauchery L."/>
            <person name="Iotti M."/>
            <person name="Kohler A."/>
            <person name="Labutti K."/>
            <person name="Lindquist E.A."/>
            <person name="Lipzen A."/>
            <person name="Ohm R.A."/>
            <person name="Wang M."/>
            <person name="Grigoriev I.V."/>
            <person name="Zambonelli A."/>
            <person name="Martin F.M."/>
        </authorList>
    </citation>
    <scope>NUCLEOTIDE SEQUENCE [LARGE SCALE GENOMIC DNA]</scope>
    <source>
        <strain evidence="6 7">Tbo3840</strain>
    </source>
</reference>
<evidence type="ECO:0000256" key="1">
    <source>
        <dbReference type="ARBA" id="ARBA00022603"/>
    </source>
</evidence>
<dbReference type="Gene3D" id="1.10.10.10">
    <property type="entry name" value="Winged helix-like DNA-binding domain superfamily/Winged helix DNA-binding domain"/>
    <property type="match status" value="1"/>
</dbReference>
<dbReference type="Pfam" id="PF00891">
    <property type="entry name" value="Methyltransf_2"/>
    <property type="match status" value="1"/>
</dbReference>
<comment type="caution">
    <text evidence="6">The sequence shown here is derived from an EMBL/GenBank/DDBJ whole genome shotgun (WGS) entry which is preliminary data.</text>
</comment>
<dbReference type="InterPro" id="IPR036390">
    <property type="entry name" value="WH_DNA-bd_sf"/>
</dbReference>
<proteinExistence type="predicted"/>
<dbReference type="Pfam" id="PF08100">
    <property type="entry name" value="Dimerisation"/>
    <property type="match status" value="1"/>
</dbReference>
<feature type="domain" description="O-methyltransferase dimerisation" evidence="5">
    <location>
        <begin position="83"/>
        <end position="160"/>
    </location>
</feature>
<dbReference type="Gene3D" id="3.40.50.150">
    <property type="entry name" value="Vaccinia Virus protein VP39"/>
    <property type="match status" value="1"/>
</dbReference>
<evidence type="ECO:0000256" key="2">
    <source>
        <dbReference type="ARBA" id="ARBA00022679"/>
    </source>
</evidence>
<dbReference type="InterPro" id="IPR036388">
    <property type="entry name" value="WH-like_DNA-bd_sf"/>
</dbReference>
<evidence type="ECO:0000259" key="4">
    <source>
        <dbReference type="Pfam" id="PF00891"/>
    </source>
</evidence>
<evidence type="ECO:0000313" key="6">
    <source>
        <dbReference type="EMBL" id="PUU82896.1"/>
    </source>
</evidence>
<dbReference type="PANTHER" id="PTHR43712">
    <property type="entry name" value="PUTATIVE (AFU_ORTHOLOGUE AFUA_4G14580)-RELATED"/>
    <property type="match status" value="1"/>
</dbReference>
<name>A0A2T7A570_TUBBO</name>
<keyword evidence="2 6" id="KW-0808">Transferase</keyword>
<dbReference type="EMBL" id="NESQ01000020">
    <property type="protein sequence ID" value="PUU82896.1"/>
    <property type="molecule type" value="Genomic_DNA"/>
</dbReference>
<dbReference type="GO" id="GO:0008171">
    <property type="term" value="F:O-methyltransferase activity"/>
    <property type="evidence" value="ECO:0007669"/>
    <property type="project" value="InterPro"/>
</dbReference>
<accession>A0A2T7A570</accession>
<dbReference type="GO" id="GO:0046983">
    <property type="term" value="F:protein dimerization activity"/>
    <property type="evidence" value="ECO:0007669"/>
    <property type="project" value="InterPro"/>
</dbReference>
<dbReference type="SUPFAM" id="SSF53335">
    <property type="entry name" value="S-adenosyl-L-methionine-dependent methyltransferases"/>
    <property type="match status" value="1"/>
</dbReference>
<keyword evidence="1 6" id="KW-0489">Methyltransferase</keyword>
<dbReference type="InterPro" id="IPR012967">
    <property type="entry name" value="COMT_dimerisation"/>
</dbReference>
<feature type="domain" description="O-methyltransferase C-terminal" evidence="4">
    <location>
        <begin position="290"/>
        <end position="456"/>
    </location>
</feature>
<evidence type="ECO:0000259" key="5">
    <source>
        <dbReference type="Pfam" id="PF08100"/>
    </source>
</evidence>
<sequence>MTTAAPRSVVDAEQLLALSEIISRNARTVISEWAKNPIDNPDTKDGVALPTHELYQARREILSAAGMLTEIVGEPQNRLQEVSSQYFESRALHIAAEHRIPDILKGHDKEGISVQDLSAKTGIESRKLSRVMRCLCSIHLFREVKEDSFANNRVTNALVENEPLRAYLMLFGLDLYSAADYLPKTLVDPIKGPSYDVHLTAWQDAVGTKKSRWEWLEEKIPIDTDDFGRQGYPRNAVGVGETKVEPRAPNSTETKPRPELEIFGLAMLGGGKVTGTAHIHDYPWESLGNGTVVDVGGGVGGFSLQLSKRFPNLKFIVQDRPAVIEQTKQIWAKENPEALGSRVTLQGHDFFQVNPVKGADVYWFRYIIHDWSDDYCVQIFSAIRPSMSPKSRILICDQVMNTTLGCPELVPAPYPLPANYGYHTRYSHQRDLCMAATINGIERTPAQFKNIIERAGLVVTRIVECRSAIGLVEAGLPNYE</sequence>
<evidence type="ECO:0000313" key="7">
    <source>
        <dbReference type="Proteomes" id="UP000244722"/>
    </source>
</evidence>
<dbReference type="InterPro" id="IPR001077">
    <property type="entry name" value="COMT_C"/>
</dbReference>
<dbReference type="InterPro" id="IPR016461">
    <property type="entry name" value="COMT-like"/>
</dbReference>
<keyword evidence="3" id="KW-0949">S-adenosyl-L-methionine</keyword>
<keyword evidence="7" id="KW-1185">Reference proteome</keyword>
<dbReference type="GO" id="GO:0032259">
    <property type="term" value="P:methylation"/>
    <property type="evidence" value="ECO:0007669"/>
    <property type="project" value="UniProtKB-KW"/>
</dbReference>
<dbReference type="AlphaFoldDB" id="A0A2T7A570"/>
<protein>
    <submittedName>
        <fullName evidence="6">S-adenosyl-L-methionine-dependent methyltransferase</fullName>
    </submittedName>
</protein>
<dbReference type="SUPFAM" id="SSF46785">
    <property type="entry name" value="Winged helix' DNA-binding domain"/>
    <property type="match status" value="1"/>
</dbReference>
<dbReference type="Proteomes" id="UP000244722">
    <property type="component" value="Unassembled WGS sequence"/>
</dbReference>
<dbReference type="OrthoDB" id="2410195at2759"/>
<dbReference type="InterPro" id="IPR029063">
    <property type="entry name" value="SAM-dependent_MTases_sf"/>
</dbReference>
<organism evidence="6 7">
    <name type="scientific">Tuber borchii</name>
    <name type="common">White truffle</name>
    <dbReference type="NCBI Taxonomy" id="42251"/>
    <lineage>
        <taxon>Eukaryota</taxon>
        <taxon>Fungi</taxon>
        <taxon>Dikarya</taxon>
        <taxon>Ascomycota</taxon>
        <taxon>Pezizomycotina</taxon>
        <taxon>Pezizomycetes</taxon>
        <taxon>Pezizales</taxon>
        <taxon>Tuberaceae</taxon>
        <taxon>Tuber</taxon>
    </lineage>
</organism>
<dbReference type="STRING" id="42251.A0A2T7A570"/>
<gene>
    <name evidence="6" type="ORF">B9Z19DRAFT_966174</name>
</gene>
<dbReference type="PROSITE" id="PS51683">
    <property type="entry name" value="SAM_OMT_II"/>
    <property type="match status" value="1"/>
</dbReference>